<dbReference type="InterPro" id="IPR020845">
    <property type="entry name" value="AMP-binding_CS"/>
</dbReference>
<evidence type="ECO:0000313" key="7">
    <source>
        <dbReference type="Proteomes" id="UP000273405"/>
    </source>
</evidence>
<keyword evidence="7" id="KW-1185">Reference proteome</keyword>
<dbReference type="CDD" id="cd17646">
    <property type="entry name" value="A_NRPS_AB3403-like"/>
    <property type="match status" value="1"/>
</dbReference>
<protein>
    <submittedName>
        <fullName evidence="6">Amino acid adenylation domain-containing protein</fullName>
    </submittedName>
</protein>
<dbReference type="CDD" id="cd19531">
    <property type="entry name" value="LCL_NRPS-like"/>
    <property type="match status" value="2"/>
</dbReference>
<feature type="domain" description="Carrier" evidence="5">
    <location>
        <begin position="2050"/>
        <end position="2125"/>
    </location>
</feature>
<dbReference type="InterPro" id="IPR010071">
    <property type="entry name" value="AA_adenyl_dom"/>
</dbReference>
<dbReference type="CDD" id="cd12117">
    <property type="entry name" value="A_NRPS_Srf_like"/>
    <property type="match status" value="1"/>
</dbReference>
<dbReference type="InterPro" id="IPR045851">
    <property type="entry name" value="AMP-bd_C_sf"/>
</dbReference>
<evidence type="ECO:0000313" key="6">
    <source>
        <dbReference type="EMBL" id="RKH41422.1"/>
    </source>
</evidence>
<dbReference type="NCBIfam" id="TIGR01733">
    <property type="entry name" value="AA-adenyl-dom"/>
    <property type="match status" value="2"/>
</dbReference>
<evidence type="ECO:0000256" key="1">
    <source>
        <dbReference type="ARBA" id="ARBA00001957"/>
    </source>
</evidence>
<dbReference type="Pfam" id="PF13193">
    <property type="entry name" value="AMP-binding_C"/>
    <property type="match status" value="2"/>
</dbReference>
<dbReference type="GO" id="GO:0044550">
    <property type="term" value="P:secondary metabolite biosynthetic process"/>
    <property type="evidence" value="ECO:0007669"/>
    <property type="project" value="UniProtKB-ARBA"/>
</dbReference>
<dbReference type="SUPFAM" id="SSF52777">
    <property type="entry name" value="CoA-dependent acyltransferases"/>
    <property type="match status" value="5"/>
</dbReference>
<dbReference type="SUPFAM" id="SSF56801">
    <property type="entry name" value="Acetyl-CoA synthetase-like"/>
    <property type="match status" value="2"/>
</dbReference>
<dbReference type="SMART" id="SM00823">
    <property type="entry name" value="PKS_PP"/>
    <property type="match status" value="2"/>
</dbReference>
<gene>
    <name evidence="6" type="ORF">D7X12_18335</name>
</gene>
<dbReference type="PROSITE" id="PS00455">
    <property type="entry name" value="AMP_BINDING"/>
    <property type="match status" value="2"/>
</dbReference>
<keyword evidence="3" id="KW-0596">Phosphopantetheine</keyword>
<dbReference type="GO" id="GO:0043041">
    <property type="term" value="P:amino acid activation for nonribosomal peptide biosynthetic process"/>
    <property type="evidence" value="ECO:0007669"/>
    <property type="project" value="TreeGrafter"/>
</dbReference>
<dbReference type="Gene3D" id="1.10.1200.10">
    <property type="entry name" value="ACP-like"/>
    <property type="match status" value="2"/>
</dbReference>
<dbReference type="Gene3D" id="3.30.559.30">
    <property type="entry name" value="Nonribosomal peptide synthetase, condensation domain"/>
    <property type="match status" value="2"/>
</dbReference>
<dbReference type="FunFam" id="3.40.50.980:FF:000002">
    <property type="entry name" value="Enterobactin synthetase component F"/>
    <property type="match status" value="1"/>
</dbReference>
<evidence type="ECO:0000259" key="5">
    <source>
        <dbReference type="PROSITE" id="PS50075"/>
    </source>
</evidence>
<dbReference type="InterPro" id="IPR009081">
    <property type="entry name" value="PP-bd_ACP"/>
</dbReference>
<comment type="cofactor">
    <cofactor evidence="1">
        <name>pantetheine 4'-phosphate</name>
        <dbReference type="ChEBI" id="CHEBI:47942"/>
    </cofactor>
</comment>
<accession>A0A3A8NN57</accession>
<dbReference type="FunFam" id="2.30.38.10:FF:000001">
    <property type="entry name" value="Non-ribosomal peptide synthetase PvdI"/>
    <property type="match status" value="2"/>
</dbReference>
<dbReference type="FunFam" id="3.40.50.12780:FF:000012">
    <property type="entry name" value="Non-ribosomal peptide synthetase"/>
    <property type="match status" value="2"/>
</dbReference>
<dbReference type="OrthoDB" id="5349841at2"/>
<dbReference type="RefSeq" id="WP_120626563.1">
    <property type="nucleotide sequence ID" value="NZ_RAWG01000107.1"/>
</dbReference>
<dbReference type="Gene3D" id="3.40.50.980">
    <property type="match status" value="4"/>
</dbReference>
<dbReference type="InterPro" id="IPR000873">
    <property type="entry name" value="AMP-dep_synth/lig_dom"/>
</dbReference>
<dbReference type="Proteomes" id="UP000273405">
    <property type="component" value="Unassembled WGS sequence"/>
</dbReference>
<dbReference type="GO" id="GO:0003824">
    <property type="term" value="F:catalytic activity"/>
    <property type="evidence" value="ECO:0007669"/>
    <property type="project" value="InterPro"/>
</dbReference>
<dbReference type="Gene3D" id="2.30.38.10">
    <property type="entry name" value="Luciferase, Domain 3"/>
    <property type="match status" value="2"/>
</dbReference>
<evidence type="ECO:0000256" key="3">
    <source>
        <dbReference type="ARBA" id="ARBA00022450"/>
    </source>
</evidence>
<dbReference type="FunFam" id="3.30.300.30:FF:000010">
    <property type="entry name" value="Enterobactin synthetase component F"/>
    <property type="match status" value="2"/>
</dbReference>
<dbReference type="GO" id="GO:0005829">
    <property type="term" value="C:cytosol"/>
    <property type="evidence" value="ECO:0007669"/>
    <property type="project" value="TreeGrafter"/>
</dbReference>
<dbReference type="Pfam" id="PF00550">
    <property type="entry name" value="PP-binding"/>
    <property type="match status" value="2"/>
</dbReference>
<comment type="caution">
    <text evidence="6">The sequence shown here is derived from an EMBL/GenBank/DDBJ whole genome shotgun (WGS) entry which is preliminary data.</text>
</comment>
<dbReference type="GO" id="GO:0031177">
    <property type="term" value="F:phosphopantetheine binding"/>
    <property type="evidence" value="ECO:0007669"/>
    <property type="project" value="InterPro"/>
</dbReference>
<dbReference type="InterPro" id="IPR001242">
    <property type="entry name" value="Condensation_dom"/>
</dbReference>
<dbReference type="SUPFAM" id="SSF47336">
    <property type="entry name" value="ACP-like"/>
    <property type="match status" value="2"/>
</dbReference>
<feature type="domain" description="Carrier" evidence="5">
    <location>
        <begin position="989"/>
        <end position="1064"/>
    </location>
</feature>
<evidence type="ECO:0000256" key="4">
    <source>
        <dbReference type="ARBA" id="ARBA00022553"/>
    </source>
</evidence>
<name>A0A3A8NN57_9BACT</name>
<dbReference type="FunFam" id="1.10.1200.10:FF:000016">
    <property type="entry name" value="Non-ribosomal peptide synthase"/>
    <property type="match status" value="1"/>
</dbReference>
<dbReference type="Pfam" id="PF00501">
    <property type="entry name" value="AMP-binding"/>
    <property type="match status" value="2"/>
</dbReference>
<dbReference type="InterPro" id="IPR020806">
    <property type="entry name" value="PKS_PP-bd"/>
</dbReference>
<dbReference type="EMBL" id="RAWG01000107">
    <property type="protein sequence ID" value="RKH41422.1"/>
    <property type="molecule type" value="Genomic_DNA"/>
</dbReference>
<dbReference type="FunFam" id="1.10.1200.10:FF:000005">
    <property type="entry name" value="Nonribosomal peptide synthetase 1"/>
    <property type="match status" value="1"/>
</dbReference>
<dbReference type="InterPro" id="IPR025110">
    <property type="entry name" value="AMP-bd_C"/>
</dbReference>
<feature type="non-terminal residue" evidence="6">
    <location>
        <position position="2310"/>
    </location>
</feature>
<dbReference type="PROSITE" id="PS00012">
    <property type="entry name" value="PHOSPHOPANTETHEINE"/>
    <property type="match status" value="2"/>
</dbReference>
<dbReference type="FunFam" id="3.30.559.10:FF:000012">
    <property type="entry name" value="Non-ribosomal peptide synthetase"/>
    <property type="match status" value="1"/>
</dbReference>
<keyword evidence="4" id="KW-0597">Phosphoprotein</keyword>
<comment type="similarity">
    <text evidence="2">Belongs to the ATP-dependent AMP-binding enzyme family.</text>
</comment>
<reference evidence="7" key="1">
    <citation type="submission" date="2018-09" db="EMBL/GenBank/DDBJ databases">
        <authorList>
            <person name="Livingstone P.G."/>
            <person name="Whitworth D.E."/>
        </authorList>
    </citation>
    <scope>NUCLEOTIDE SEQUENCE [LARGE SCALE GENOMIC DNA]</scope>
    <source>
        <strain evidence="7">CA040B</strain>
    </source>
</reference>
<dbReference type="NCBIfam" id="NF003417">
    <property type="entry name" value="PRK04813.1"/>
    <property type="match status" value="2"/>
</dbReference>
<dbReference type="PANTHER" id="PTHR45527">
    <property type="entry name" value="NONRIBOSOMAL PEPTIDE SYNTHETASE"/>
    <property type="match status" value="1"/>
</dbReference>
<dbReference type="PANTHER" id="PTHR45527:SF1">
    <property type="entry name" value="FATTY ACID SYNTHASE"/>
    <property type="match status" value="1"/>
</dbReference>
<dbReference type="PROSITE" id="PS50075">
    <property type="entry name" value="CARRIER"/>
    <property type="match status" value="2"/>
</dbReference>
<dbReference type="FunFam" id="3.40.50.980:FF:000001">
    <property type="entry name" value="Non-ribosomal peptide synthetase"/>
    <property type="match status" value="2"/>
</dbReference>
<sequence length="2310" mass="251509">MAPTPEQKRARLAELLREKRRPTQRVPASFGQERMWFQERLSPGQAGLDLVYSVRLSGRLDVASLAGSLNEVVRRHGALRTTFVEQEGRPWQRILPELVVPMPVVDTRDEAEAWRLLHEASRAPFDLEQGPLLRAGLFAVSSTEHLLLLKLHHTVSDGWSMGLLVHELGVLYTALTSGTQATLPDLPLQYGDFSVWQRESLRGEVLASQLEWWRSRLDPRAVLSLPTDRPRSAQVDTRGMTVSSVLPPALVQRLTALAGQEGTTLFTVLLAGFKLLLLRYSGQDDLTVGTPVAGRSRAELELLVGLFVNTLALRTSLDGDPSFRALVARVQATSLGAFAHQDVPFEKLVEVLQPPRHLDVPPFFQVMFVLQNTPLPAVRLPGLSLDAQLVDSGFAQFDLTLFALEQPDGLRLTAEYRTALFDEATMVRLLGHLGTLLEDAVSRPDARLSELSLLDVAERQRVLHAWNGPREAFPRGVLLHQLVEAQVACTPDAVAVTFEGTSLTYAQLDARANQLAWHLRELGVGPEVRVGLLLERSLELVVALLATLKAGGAYVPLDPSFPAQRLAWMFEDARPAVVLAQERLVTRFPVRDVPVFCLDSQWTAVERQPSETPPPAASEEALAYVIFTSGSTGRPKGAMNAHPGIINRLLWMQGAQPLSPDDVVLQKTPFSFDVSVWEFFWPLMTGARLVVARPGGHQDPGYLADLIAREHVTTTHFVPSMLQAFLEEPGLERCASLRRVVCSGEALPLELAERCLARLPTIRLHNLYGPTEAAVEVTAYECVRGALGRSVPIGYPVANTDIRLLDASLRPVPQGVPGELFIGGVQVGRGYLGRPDLTAERFIPDGYSDTPGARLYRTGDVARWLPDGAIEYLGRADFQVKVRGLRIELGEIESALEQHPTVQQAVVVARAGLTASDTRLVAYLVGRTGLPAVETEALRAFLVERLPEYMVPATFVPLAALPLTSSGKVDRRALPAADIAMAVTPAYVAPRTPTEERLASVWAELLRVERVGVHDDFFALGGHSLLATQLLSRIRAAFQFELPLRAVFKTPTLAALASAMDEAQGRSTGPQAPPLRPVPRDGGLALSFAQQRLWFLEQLQPGSIAYNLPGIVELEGALQAGALRQALDALVQRHEVLRTTFVPGPQGPVQRIASDAACPFEAVDLGALPAHERESRLQSLIAEQARQPFDLARGPLFRAVLVRLEETRHVLLVLTHHIASDGWSTGILVRELVALYRAFASDQAPALPPLPLQYADFAAWQRQWLQGDVLATQLSWWREQLAGAPPLLMLPTDRPRPAVQTFAGSQVAVRLPRKLSEAVHTVAKREGATPFMVLLAAYQLLLSRYAGQEDVSVGAPVAGRTRSETEGLIGFFVNTLVLRARIDPRASFRMLLAQVRATTLSAFEHQDVPFEKLVEELQPARDASHTPFFQVTLTLQNAPTAEWRLPGLALRELPAPFTPSKYDFSLILEESSDGFSGSLHYNTDLFDEAFLQGLLRDYATLLEALPGQLDAPVEGLPLVSGEERRRVLEAWSGASVTGGFSEQSIPERFARQVARAPDALAVVSETASLTYAQLEARSNQLAHHLRASGIAGGSRVAVLLPRSPELIVSLLAVLKAGAAYVPIDLNAPPERWSLLLEQSGPAMVLTLEALADELPSLLTPLVLLDTESSRWASRPETAPPAPELEGDSLAYVLFTSGSTGTPKGVCVPHRAVLRLVVDTDFVRFGPEQVVLQLAPAAFDASTLEIWGALLHGARLVLAPPGELSLARIAETLAHHRVTTLWLTAALFEQMAVHHPDVLASVPQVLAGGDVLPASRVREHLTRLPPDSVLVNGYGPTENTTFSTTHALRAGDTVGASVPIGRPLSHSTAYVLDAAMRPVPPGMPGELYVGGEGLAWGYLHQPALTAERFLPHPFSTTPGARLYRTGDKTRWRPDGTLDFLGRTDFQVKLRGFRIEPGEIEAALRGLPGVHEAVAVVREDVAGDKRLVAYVVGAALDGKELRSALQQRLPDYLTPGAIVVLDALPLNANGKLDRSALPAPEAPVASEDRFVAPRDALEEQLAVLFAEVLHVARVGIHDDFFDLGGHSLLATQVVSRLRSTLGVELPLGDLFAAPTVEALAVRVSALRAQEGSRPEMPPLVPMPRTGAVPLSFAQQRLWFLDQLQPGSAFYNVPGILVLDGTLNAAALEQALEALVQRHEALRTTFASEGGTPVQRIHAGVTLSLPVIALTSDTEDRREEEARRHAAAEAARPFDLGTGPLVRAVLLRLDPRRHWLLLTLHHIVSDGWSIGVFARELGALYRAFDSGQSPTLP</sequence>
<dbReference type="Pfam" id="PF00668">
    <property type="entry name" value="Condensation"/>
    <property type="match status" value="3"/>
</dbReference>
<dbReference type="Gene3D" id="3.30.300.30">
    <property type="match status" value="2"/>
</dbReference>
<dbReference type="InterPro" id="IPR006162">
    <property type="entry name" value="Ppantetheine_attach_site"/>
</dbReference>
<organism evidence="6 7">
    <name type="scientific">Corallococcus sicarius</name>
    <dbReference type="NCBI Taxonomy" id="2316726"/>
    <lineage>
        <taxon>Bacteria</taxon>
        <taxon>Pseudomonadati</taxon>
        <taxon>Myxococcota</taxon>
        <taxon>Myxococcia</taxon>
        <taxon>Myxococcales</taxon>
        <taxon>Cystobacterineae</taxon>
        <taxon>Myxococcaceae</taxon>
        <taxon>Corallococcus</taxon>
    </lineage>
</organism>
<dbReference type="Gene3D" id="3.30.559.10">
    <property type="entry name" value="Chloramphenicol acetyltransferase-like domain"/>
    <property type="match status" value="3"/>
</dbReference>
<proteinExistence type="inferred from homology"/>
<dbReference type="InterPro" id="IPR036736">
    <property type="entry name" value="ACP-like_sf"/>
</dbReference>
<dbReference type="GO" id="GO:0072330">
    <property type="term" value="P:monocarboxylic acid biosynthetic process"/>
    <property type="evidence" value="ECO:0007669"/>
    <property type="project" value="UniProtKB-ARBA"/>
</dbReference>
<dbReference type="InterPro" id="IPR023213">
    <property type="entry name" value="CAT-like_dom_sf"/>
</dbReference>
<evidence type="ECO:0000256" key="2">
    <source>
        <dbReference type="ARBA" id="ARBA00006432"/>
    </source>
</evidence>